<accession>A0A3P5YG73</accession>
<evidence type="ECO:0000256" key="1">
    <source>
        <dbReference type="SAM" id="Phobius"/>
    </source>
</evidence>
<keyword evidence="1" id="KW-0472">Membrane</keyword>
<dbReference type="EMBL" id="LR031569">
    <property type="protein sequence ID" value="VDC66742.1"/>
    <property type="molecule type" value="Genomic_DNA"/>
</dbReference>
<protein>
    <submittedName>
        <fullName evidence="2">Uncharacterized protein</fullName>
    </submittedName>
</protein>
<organism evidence="2">
    <name type="scientific">Brassica campestris</name>
    <name type="common">Field mustard</name>
    <dbReference type="NCBI Taxonomy" id="3711"/>
    <lineage>
        <taxon>Eukaryota</taxon>
        <taxon>Viridiplantae</taxon>
        <taxon>Streptophyta</taxon>
        <taxon>Embryophyta</taxon>
        <taxon>Tracheophyta</taxon>
        <taxon>Spermatophyta</taxon>
        <taxon>Magnoliopsida</taxon>
        <taxon>eudicotyledons</taxon>
        <taxon>Gunneridae</taxon>
        <taxon>Pentapetalae</taxon>
        <taxon>rosids</taxon>
        <taxon>malvids</taxon>
        <taxon>Brassicales</taxon>
        <taxon>Brassicaceae</taxon>
        <taxon>Brassiceae</taxon>
        <taxon>Brassica</taxon>
    </lineage>
</organism>
<keyword evidence="1" id="KW-0812">Transmembrane</keyword>
<gene>
    <name evidence="2" type="ORF">BRAA06T25282Z</name>
</gene>
<proteinExistence type="predicted"/>
<feature type="transmembrane region" description="Helical" evidence="1">
    <location>
        <begin position="12"/>
        <end position="33"/>
    </location>
</feature>
<dbReference type="AlphaFoldDB" id="A0A3P5YG73"/>
<evidence type="ECO:0000313" key="2">
    <source>
        <dbReference type="EMBL" id="VDC66742.1"/>
    </source>
</evidence>
<reference evidence="2" key="1">
    <citation type="submission" date="2018-11" db="EMBL/GenBank/DDBJ databases">
        <authorList>
            <consortium name="Genoscope - CEA"/>
            <person name="William W."/>
        </authorList>
    </citation>
    <scope>NUCLEOTIDE SEQUENCE</scope>
</reference>
<keyword evidence="1" id="KW-1133">Transmembrane helix</keyword>
<name>A0A3P5YG73_BRACM</name>
<sequence>MARLIIPCRSVTVARFNLLLLMMKFALVAPSPLPLRNSPKKRLAPFLTSQVTCLTKNQFPSHSVNVTLSILFCCH</sequence>